<dbReference type="Gene3D" id="2.40.50.100">
    <property type="match status" value="1"/>
</dbReference>
<organism evidence="6 7">
    <name type="scientific">Comamonas antarctica</name>
    <dbReference type="NCBI Taxonomy" id="2743470"/>
    <lineage>
        <taxon>Bacteria</taxon>
        <taxon>Pseudomonadati</taxon>
        <taxon>Pseudomonadota</taxon>
        <taxon>Betaproteobacteria</taxon>
        <taxon>Burkholderiales</taxon>
        <taxon>Comamonadaceae</taxon>
        <taxon>Comamonas</taxon>
    </lineage>
</organism>
<dbReference type="Proteomes" id="UP000509579">
    <property type="component" value="Chromosome"/>
</dbReference>
<dbReference type="PANTHER" id="PTHR30097">
    <property type="entry name" value="CATION EFFLUX SYSTEM PROTEIN CUSB"/>
    <property type="match status" value="1"/>
</dbReference>
<keyword evidence="3" id="KW-0732">Signal</keyword>
<dbReference type="InterPro" id="IPR058649">
    <property type="entry name" value="CzcB_C"/>
</dbReference>
<dbReference type="Pfam" id="PF25975">
    <property type="entry name" value="CzcB_C"/>
    <property type="match status" value="1"/>
</dbReference>
<evidence type="ECO:0000256" key="1">
    <source>
        <dbReference type="ARBA" id="ARBA00009477"/>
    </source>
</evidence>
<dbReference type="GO" id="GO:0022857">
    <property type="term" value="F:transmembrane transporter activity"/>
    <property type="evidence" value="ECO:0007669"/>
    <property type="project" value="InterPro"/>
</dbReference>
<proteinExistence type="inferred from homology"/>
<evidence type="ECO:0000259" key="4">
    <source>
        <dbReference type="Pfam" id="PF25954"/>
    </source>
</evidence>
<dbReference type="GO" id="GO:0016020">
    <property type="term" value="C:membrane"/>
    <property type="evidence" value="ECO:0007669"/>
    <property type="project" value="InterPro"/>
</dbReference>
<keyword evidence="2" id="KW-0813">Transport</keyword>
<gene>
    <name evidence="6" type="ORF">HUK68_11885</name>
</gene>
<dbReference type="Gene3D" id="2.40.30.170">
    <property type="match status" value="1"/>
</dbReference>
<dbReference type="SUPFAM" id="SSF111369">
    <property type="entry name" value="HlyD-like secretion proteins"/>
    <property type="match status" value="1"/>
</dbReference>
<feature type="domain" description="CzcB-like C-terminal circularly permuted SH3-like" evidence="5">
    <location>
        <begin position="310"/>
        <end position="360"/>
    </location>
</feature>
<evidence type="ECO:0000313" key="6">
    <source>
        <dbReference type="EMBL" id="QKV53530.1"/>
    </source>
</evidence>
<dbReference type="Gene3D" id="2.40.420.20">
    <property type="match status" value="1"/>
</dbReference>
<dbReference type="InterPro" id="IPR051909">
    <property type="entry name" value="MFP_Cation_Efflux"/>
</dbReference>
<evidence type="ECO:0000256" key="2">
    <source>
        <dbReference type="ARBA" id="ARBA00022448"/>
    </source>
</evidence>
<dbReference type="Pfam" id="PF25954">
    <property type="entry name" value="Beta-barrel_RND_2"/>
    <property type="match status" value="1"/>
</dbReference>
<accession>A0A6N1X6T0</accession>
<dbReference type="PANTHER" id="PTHR30097:SF4">
    <property type="entry name" value="SLR6042 PROTEIN"/>
    <property type="match status" value="1"/>
</dbReference>
<protein>
    <submittedName>
        <fullName evidence="6">Efflux RND transporter periplasmic adaptor subunit</fullName>
    </submittedName>
</protein>
<evidence type="ECO:0000313" key="7">
    <source>
        <dbReference type="Proteomes" id="UP000509579"/>
    </source>
</evidence>
<dbReference type="InterPro" id="IPR058792">
    <property type="entry name" value="Beta-barrel_RND_2"/>
</dbReference>
<dbReference type="GO" id="GO:0015679">
    <property type="term" value="P:plasma membrane copper ion transport"/>
    <property type="evidence" value="ECO:0007669"/>
    <property type="project" value="TreeGrafter"/>
</dbReference>
<dbReference type="GO" id="GO:0030313">
    <property type="term" value="C:cell envelope"/>
    <property type="evidence" value="ECO:0007669"/>
    <property type="project" value="TreeGrafter"/>
</dbReference>
<feature type="domain" description="CusB-like beta-barrel" evidence="4">
    <location>
        <begin position="220"/>
        <end position="293"/>
    </location>
</feature>
<feature type="chain" id="PRO_5026753915" evidence="3">
    <location>
        <begin position="34"/>
        <end position="369"/>
    </location>
</feature>
<evidence type="ECO:0000259" key="5">
    <source>
        <dbReference type="Pfam" id="PF25975"/>
    </source>
</evidence>
<dbReference type="EMBL" id="CP054840">
    <property type="protein sequence ID" value="QKV53530.1"/>
    <property type="molecule type" value="Genomic_DNA"/>
</dbReference>
<name>A0A6N1X6T0_9BURK</name>
<dbReference type="NCBIfam" id="TIGR01730">
    <property type="entry name" value="RND_mfp"/>
    <property type="match status" value="1"/>
</dbReference>
<evidence type="ECO:0000256" key="3">
    <source>
        <dbReference type="SAM" id="SignalP"/>
    </source>
</evidence>
<keyword evidence="7" id="KW-1185">Reference proteome</keyword>
<dbReference type="GO" id="GO:0060003">
    <property type="term" value="P:copper ion export"/>
    <property type="evidence" value="ECO:0007669"/>
    <property type="project" value="TreeGrafter"/>
</dbReference>
<feature type="signal peptide" evidence="3">
    <location>
        <begin position="1"/>
        <end position="33"/>
    </location>
</feature>
<dbReference type="InterPro" id="IPR006143">
    <property type="entry name" value="RND_pump_MFP"/>
</dbReference>
<dbReference type="KEGG" id="aant:HUK68_11885"/>
<reference evidence="6 7" key="1">
    <citation type="submission" date="2020-06" db="EMBL/GenBank/DDBJ databases">
        <title>Acidovorax antarctica sp. nov., isolated from Corinth ice sheet soil, Antarctic Fields Peninsula.</title>
        <authorList>
            <person name="Xu Q."/>
            <person name="Peng F."/>
        </authorList>
    </citation>
    <scope>NUCLEOTIDE SEQUENCE [LARGE SCALE GENOMIC DNA]</scope>
    <source>
        <strain evidence="6 7">16-35-5</strain>
    </source>
</reference>
<dbReference type="AlphaFoldDB" id="A0A6N1X6T0"/>
<dbReference type="RefSeq" id="WP_175504336.1">
    <property type="nucleotide sequence ID" value="NZ_CP054840.1"/>
</dbReference>
<sequence length="369" mass="38733">MRRYPLPAAPHWLQRHRAAVLLASALCAVPAFAQKIAAVQVAPAALRMLEIAPVQAPQANQWLWSPARLEYPSGQLDSVVSPAQARVTAIHVQPGQSVKAGAPLATLVSADALRMRHEVSAAQLASDTSRAELQRQQDMVARGVGTETELRVAQARAKETAQELARARGTAALLGSDGGDRIVLRAPHAGVVAQHQVSMGQLAEAGAVLFAIGNPQALGVVAEVFEGDLAQLKTGAAAQVELPTRSAPVAAKVQQIGAVVNAESRRAPVQLALTDKDLPEGLRAGMQARVGIAVERSAEMRVPIGAVLIQGENRSVVFVQTGEHAFEARTVKLGAPVRGWVPVISCLKSGERIVVRGALLLDGAASQML</sequence>
<comment type="similarity">
    <text evidence="1">Belongs to the membrane fusion protein (MFP) (TC 8.A.1) family.</text>
</comment>